<dbReference type="EMBL" id="DQ991234">
    <property type="protein sequence ID" value="ABL74515.1"/>
    <property type="molecule type" value="Genomic_DNA"/>
</dbReference>
<name>A4KCU1_9ENTR</name>
<accession>A4KCU1</accession>
<dbReference type="AlphaFoldDB" id="A4KCU1"/>
<dbReference type="InterPro" id="IPR019262">
    <property type="entry name" value="DUF2272"/>
</dbReference>
<evidence type="ECO:0000259" key="1">
    <source>
        <dbReference type="Pfam" id="PF10030"/>
    </source>
</evidence>
<proteinExistence type="predicted"/>
<sequence>MVALFIPDHKEGEDDWWQRVGLYWAKIGRDDLDGRDHDWPWSAAFISWVMRQAGAGERFSYSASHATYISKSIRDRNQGNATALYWGYRLNERKPQVGDLVCWDRDPDKVVDYDHQHLGNYSSHTDLVVSVGTNEIEIIGGNVGNSVTRRPLALTADGFLPAVYKEGKRCLPSWGIAESEKMKRSNLVLKSAARLMFCTFLLLSGCALFVSHYDAGAYQNFTNLKAFHLKFLEDNTAKPGNTFDEAKVKATCDTGDLKFREATEYAAGKHDDSRVRAIHYLDNVFESDCRMAMKDKKLFSVVYVNEKIDVVKLSYDLAIRGESSRVGSVVKIGDEKCQILMMP</sequence>
<reference evidence="2" key="1">
    <citation type="journal article" date="2007" name="Antimicrob. Agents Chemother.">
        <title>Chromosome-encoded narrow-spectrum Ambler class A beta-lactamase GIL-1 from Citrobacter gillenii.</title>
        <authorList>
            <person name="Naas T."/>
            <person name="Aubert D."/>
            <person name="Ozcan A."/>
            <person name="Nordmann P."/>
        </authorList>
    </citation>
    <scope>NUCLEOTIDE SEQUENCE</scope>
</reference>
<organism evidence="2">
    <name type="scientific">Citrobacter gillenii</name>
    <dbReference type="NCBI Taxonomy" id="67828"/>
    <lineage>
        <taxon>Bacteria</taxon>
        <taxon>Pseudomonadati</taxon>
        <taxon>Pseudomonadota</taxon>
        <taxon>Gammaproteobacteria</taxon>
        <taxon>Enterobacterales</taxon>
        <taxon>Enterobacteriaceae</taxon>
        <taxon>Citrobacter</taxon>
        <taxon>Citrobacter freundii complex</taxon>
    </lineage>
</organism>
<feature type="domain" description="DUF2272" evidence="1">
    <location>
        <begin position="32"/>
        <end position="160"/>
    </location>
</feature>
<evidence type="ECO:0000313" key="2">
    <source>
        <dbReference type="EMBL" id="ABL74515.1"/>
    </source>
</evidence>
<protein>
    <recommendedName>
        <fullName evidence="1">DUF2272 domain-containing protein</fullName>
    </recommendedName>
</protein>
<dbReference type="Pfam" id="PF10030">
    <property type="entry name" value="DUF2272"/>
    <property type="match status" value="1"/>
</dbReference>